<keyword evidence="4" id="KW-0521">NADP</keyword>
<evidence type="ECO:0000256" key="8">
    <source>
        <dbReference type="ARBA" id="ARBA00023136"/>
    </source>
</evidence>
<evidence type="ECO:0000256" key="10">
    <source>
        <dbReference type="ARBA" id="ARBA00068717"/>
    </source>
</evidence>
<evidence type="ECO:0000256" key="1">
    <source>
        <dbReference type="ARBA" id="ARBA00004141"/>
    </source>
</evidence>
<dbReference type="Gene3D" id="3.40.50.720">
    <property type="entry name" value="NAD(P)-binding Rossmann-like Domain"/>
    <property type="match status" value="1"/>
</dbReference>
<dbReference type="OrthoDB" id="10253736at2759"/>
<keyword evidence="3" id="KW-0812">Transmembrane</keyword>
<reference evidence="13" key="1">
    <citation type="journal article" date="2020" name="Stud. Mycol.">
        <title>101 Dothideomycetes genomes: a test case for predicting lifestyles and emergence of pathogens.</title>
        <authorList>
            <person name="Haridas S."/>
            <person name="Albert R."/>
            <person name="Binder M."/>
            <person name="Bloem J."/>
            <person name="Labutti K."/>
            <person name="Salamov A."/>
            <person name="Andreopoulos B."/>
            <person name="Baker S."/>
            <person name="Barry K."/>
            <person name="Bills G."/>
            <person name="Bluhm B."/>
            <person name="Cannon C."/>
            <person name="Castanera R."/>
            <person name="Culley D."/>
            <person name="Daum C."/>
            <person name="Ezra D."/>
            <person name="Gonzalez J."/>
            <person name="Henrissat B."/>
            <person name="Kuo A."/>
            <person name="Liang C."/>
            <person name="Lipzen A."/>
            <person name="Lutzoni F."/>
            <person name="Magnuson J."/>
            <person name="Mondo S."/>
            <person name="Nolan M."/>
            <person name="Ohm R."/>
            <person name="Pangilinan J."/>
            <person name="Park H.-J."/>
            <person name="Ramirez L."/>
            <person name="Alfaro M."/>
            <person name="Sun H."/>
            <person name="Tritt A."/>
            <person name="Yoshinaga Y."/>
            <person name="Zwiers L.-H."/>
            <person name="Turgeon B."/>
            <person name="Goodwin S."/>
            <person name="Spatafora J."/>
            <person name="Crous P."/>
            <person name="Grigoriev I."/>
        </authorList>
    </citation>
    <scope>NUCLEOTIDE SEQUENCE</scope>
    <source>
        <strain evidence="13">CBS 130266</strain>
    </source>
</reference>
<dbReference type="GO" id="GO:0016020">
    <property type="term" value="C:membrane"/>
    <property type="evidence" value="ECO:0007669"/>
    <property type="project" value="UniProtKB-SubCell"/>
</dbReference>
<dbReference type="PRINTS" id="PR00080">
    <property type="entry name" value="SDRFAMILY"/>
</dbReference>
<keyword evidence="5" id="KW-1133">Transmembrane helix</keyword>
<evidence type="ECO:0000256" key="9">
    <source>
        <dbReference type="ARBA" id="ARBA00059620"/>
    </source>
</evidence>
<dbReference type="SUPFAM" id="SSF51735">
    <property type="entry name" value="NAD(P)-binding Rossmann-fold domains"/>
    <property type="match status" value="1"/>
</dbReference>
<keyword evidence="8" id="KW-0472">Membrane</keyword>
<dbReference type="InterPro" id="IPR036291">
    <property type="entry name" value="NAD(P)-bd_dom_sf"/>
</dbReference>
<comment type="caution">
    <text evidence="13">The sequence shown here is derived from an EMBL/GenBank/DDBJ whole genome shotgun (WGS) entry which is preliminary data.</text>
</comment>
<comment type="function">
    <text evidence="9">Catalyzes the reduction of all-trans-retinal to all-trans-retinol in the presence of NADPH.</text>
</comment>
<evidence type="ECO:0000313" key="13">
    <source>
        <dbReference type="EMBL" id="KAF2422765.1"/>
    </source>
</evidence>
<evidence type="ECO:0000256" key="2">
    <source>
        <dbReference type="ARBA" id="ARBA00006484"/>
    </source>
</evidence>
<dbReference type="GO" id="GO:0052650">
    <property type="term" value="F:all-trans-retinol dehydrogenase (NADP+) activity"/>
    <property type="evidence" value="ECO:0007669"/>
    <property type="project" value="UniProtKB-ARBA"/>
</dbReference>
<evidence type="ECO:0000256" key="7">
    <source>
        <dbReference type="ARBA" id="ARBA00023098"/>
    </source>
</evidence>
<dbReference type="PRINTS" id="PR00081">
    <property type="entry name" value="GDHRDH"/>
</dbReference>
<keyword evidence="6" id="KW-0560">Oxidoreductase</keyword>
<comment type="similarity">
    <text evidence="2 12">Belongs to the short-chain dehydrogenases/reductases (SDR) family.</text>
</comment>
<keyword evidence="7" id="KW-0443">Lipid metabolism</keyword>
<evidence type="ECO:0000256" key="12">
    <source>
        <dbReference type="RuleBase" id="RU000363"/>
    </source>
</evidence>
<comment type="subcellular location">
    <subcellularLocation>
        <location evidence="1">Membrane</location>
        <topology evidence="1">Multi-pass membrane protein</topology>
    </subcellularLocation>
</comment>
<keyword evidence="14" id="KW-1185">Reference proteome</keyword>
<organism evidence="13 14">
    <name type="scientific">Tothia fuscella</name>
    <dbReference type="NCBI Taxonomy" id="1048955"/>
    <lineage>
        <taxon>Eukaryota</taxon>
        <taxon>Fungi</taxon>
        <taxon>Dikarya</taxon>
        <taxon>Ascomycota</taxon>
        <taxon>Pezizomycotina</taxon>
        <taxon>Dothideomycetes</taxon>
        <taxon>Pleosporomycetidae</taxon>
        <taxon>Venturiales</taxon>
        <taxon>Cylindrosympodiaceae</taxon>
        <taxon>Tothia</taxon>
    </lineage>
</organism>
<dbReference type="EMBL" id="MU007088">
    <property type="protein sequence ID" value="KAF2422765.1"/>
    <property type="molecule type" value="Genomic_DNA"/>
</dbReference>
<dbReference type="PANTHER" id="PTHR24322">
    <property type="entry name" value="PKSB"/>
    <property type="match status" value="1"/>
</dbReference>
<gene>
    <name evidence="13" type="ORF">EJ08DRAFT_737787</name>
</gene>
<proteinExistence type="inferred from homology"/>
<evidence type="ECO:0000256" key="3">
    <source>
        <dbReference type="ARBA" id="ARBA00022692"/>
    </source>
</evidence>
<dbReference type="InterPro" id="IPR002347">
    <property type="entry name" value="SDR_fam"/>
</dbReference>
<evidence type="ECO:0000313" key="14">
    <source>
        <dbReference type="Proteomes" id="UP000800235"/>
    </source>
</evidence>
<protein>
    <recommendedName>
        <fullName evidence="10">Short-chain dehydrogenase/reductase 3</fullName>
    </recommendedName>
    <alternativeName>
        <fullName evidence="11">Retinal short-chain dehydrogenase/reductase 1</fullName>
    </alternativeName>
</protein>
<evidence type="ECO:0000256" key="11">
    <source>
        <dbReference type="ARBA" id="ARBA00082544"/>
    </source>
</evidence>
<evidence type="ECO:0000256" key="6">
    <source>
        <dbReference type="ARBA" id="ARBA00023002"/>
    </source>
</evidence>
<name>A0A9P4TTJ7_9PEZI</name>
<accession>A0A9P4TTJ7</accession>
<evidence type="ECO:0000256" key="5">
    <source>
        <dbReference type="ARBA" id="ARBA00022989"/>
    </source>
</evidence>
<dbReference type="PANTHER" id="PTHR24322:SF736">
    <property type="entry name" value="RETINOL DEHYDROGENASE 10"/>
    <property type="match status" value="1"/>
</dbReference>
<evidence type="ECO:0000256" key="4">
    <source>
        <dbReference type="ARBA" id="ARBA00022857"/>
    </source>
</evidence>
<dbReference type="Proteomes" id="UP000800235">
    <property type="component" value="Unassembled WGS sequence"/>
</dbReference>
<dbReference type="FunFam" id="3.40.50.720:FF:000131">
    <property type="entry name" value="Short-chain dehydrogenase/reductase 3"/>
    <property type="match status" value="1"/>
</dbReference>
<dbReference type="Pfam" id="PF00106">
    <property type="entry name" value="adh_short"/>
    <property type="match status" value="1"/>
</dbReference>
<dbReference type="AlphaFoldDB" id="A0A9P4TTJ7"/>
<sequence>MALILKGFRKLENIALDPTITGALLFGLTKAPASIREPLLHQLSKYLSDENVTRFIKYLTWAWVLGFTGTVNRALNSWALNNWRWKSDKDKWMWSKEIAVVTGGCSGIGLETVRGLMRKSIKVAVLDIQPLPKELENYGNIKYFYCDVTSTDSISEAASAVRSKWGDPTILINNAGIGAPHTLLDTSNEWVAKIFTINIVSHFWMVKEFLPSMIKKNHGHVVGLASMASFVAPPAIVDYACTKAAVLAFHEGLDQEIKHIYKTPGVLNTVVHPSWVRTSLVGGYESHLEKTQGKLMKPEHIAKRIVDQIVSCRGGQIVMPKRLAVAAGIRGLPNWLQELIRDVTVGGAVSDFPNAKKD</sequence>